<dbReference type="InterPro" id="IPR013325">
    <property type="entry name" value="RNA_pol_sigma_r2"/>
</dbReference>
<reference evidence="7 8" key="1">
    <citation type="submission" date="2016-10" db="EMBL/GenBank/DDBJ databases">
        <authorList>
            <person name="de Groot N.N."/>
        </authorList>
    </citation>
    <scope>NUCLEOTIDE SEQUENCE [LARGE SCALE GENOMIC DNA]</scope>
    <source>
        <strain evidence="7 8">DSM 28129</strain>
    </source>
</reference>
<evidence type="ECO:0000259" key="5">
    <source>
        <dbReference type="Pfam" id="PF04542"/>
    </source>
</evidence>
<evidence type="ECO:0000256" key="3">
    <source>
        <dbReference type="ARBA" id="ARBA00023082"/>
    </source>
</evidence>
<dbReference type="SUPFAM" id="SSF88659">
    <property type="entry name" value="Sigma3 and sigma4 domains of RNA polymerase sigma factors"/>
    <property type="match status" value="1"/>
</dbReference>
<evidence type="ECO:0000256" key="1">
    <source>
        <dbReference type="ARBA" id="ARBA00010641"/>
    </source>
</evidence>
<keyword evidence="3" id="KW-0731">Sigma factor</keyword>
<dbReference type="Proteomes" id="UP000198972">
    <property type="component" value="Unassembled WGS sequence"/>
</dbReference>
<accession>A0A1G7VG70</accession>
<protein>
    <submittedName>
        <fullName evidence="7">RNA polymerase sigma-70 factor, ECF subfamily</fullName>
    </submittedName>
</protein>
<dbReference type="EMBL" id="FNBG01000068">
    <property type="protein sequence ID" value="SDG58816.1"/>
    <property type="molecule type" value="Genomic_DNA"/>
</dbReference>
<dbReference type="Pfam" id="PF04542">
    <property type="entry name" value="Sigma70_r2"/>
    <property type="match status" value="1"/>
</dbReference>
<dbReference type="GO" id="GO:0016987">
    <property type="term" value="F:sigma factor activity"/>
    <property type="evidence" value="ECO:0007669"/>
    <property type="project" value="UniProtKB-KW"/>
</dbReference>
<feature type="domain" description="RNA polymerase sigma factor 70 region 4 type 2" evidence="6">
    <location>
        <begin position="122"/>
        <end position="171"/>
    </location>
</feature>
<keyword evidence="8" id="KW-1185">Reference proteome</keyword>
<dbReference type="CDD" id="cd06171">
    <property type="entry name" value="Sigma70_r4"/>
    <property type="match status" value="1"/>
</dbReference>
<evidence type="ECO:0000313" key="7">
    <source>
        <dbReference type="EMBL" id="SDG58816.1"/>
    </source>
</evidence>
<dbReference type="InterPro" id="IPR007627">
    <property type="entry name" value="RNA_pol_sigma70_r2"/>
</dbReference>
<dbReference type="GO" id="GO:0006352">
    <property type="term" value="P:DNA-templated transcription initiation"/>
    <property type="evidence" value="ECO:0007669"/>
    <property type="project" value="InterPro"/>
</dbReference>
<dbReference type="Pfam" id="PF08281">
    <property type="entry name" value="Sigma70_r4_2"/>
    <property type="match status" value="1"/>
</dbReference>
<dbReference type="PANTHER" id="PTHR43133:SF60">
    <property type="entry name" value="RNA POLYMERASE SIGMA FACTOR SIGV"/>
    <property type="match status" value="1"/>
</dbReference>
<dbReference type="PANTHER" id="PTHR43133">
    <property type="entry name" value="RNA POLYMERASE ECF-TYPE SIGMA FACTO"/>
    <property type="match status" value="1"/>
</dbReference>
<evidence type="ECO:0000256" key="2">
    <source>
        <dbReference type="ARBA" id="ARBA00023015"/>
    </source>
</evidence>
<keyword evidence="2" id="KW-0805">Transcription regulation</keyword>
<dbReference type="Gene3D" id="1.10.10.10">
    <property type="entry name" value="Winged helix-like DNA-binding domain superfamily/Winged helix DNA-binding domain"/>
    <property type="match status" value="1"/>
</dbReference>
<dbReference type="InterPro" id="IPR036388">
    <property type="entry name" value="WH-like_DNA-bd_sf"/>
</dbReference>
<evidence type="ECO:0000256" key="4">
    <source>
        <dbReference type="ARBA" id="ARBA00023163"/>
    </source>
</evidence>
<proteinExistence type="inferred from homology"/>
<dbReference type="GO" id="GO:0003677">
    <property type="term" value="F:DNA binding"/>
    <property type="evidence" value="ECO:0007669"/>
    <property type="project" value="InterPro"/>
</dbReference>
<dbReference type="OrthoDB" id="2657224at2"/>
<dbReference type="SUPFAM" id="SSF88946">
    <property type="entry name" value="Sigma2 domain of RNA polymerase sigma factors"/>
    <property type="match status" value="1"/>
</dbReference>
<evidence type="ECO:0000313" key="8">
    <source>
        <dbReference type="Proteomes" id="UP000198972"/>
    </source>
</evidence>
<dbReference type="InterPro" id="IPR013249">
    <property type="entry name" value="RNA_pol_sigma70_r4_t2"/>
</dbReference>
<dbReference type="InterPro" id="IPR013324">
    <property type="entry name" value="RNA_pol_sigma_r3/r4-like"/>
</dbReference>
<sequence>MSNKSLYSKEELENFCQLNSEKQTLIYNLYIKCHYKLVYSIVRNHFSTEDILQEAFLRVINKDLTHIYNSKLNSWIYILTKNLALNYLRKHKYNKNNLNIDDVTHNFYVSNPIIEYVKIKNILYYVSLLPLNLRKTIYYRSIMQLSYKEISKIIGISEGAVKQNLHRARKILREQL</sequence>
<dbReference type="RefSeq" id="WP_091236693.1">
    <property type="nucleotide sequence ID" value="NZ_FNBG01000068.1"/>
</dbReference>
<dbReference type="NCBIfam" id="TIGR02937">
    <property type="entry name" value="sigma70-ECF"/>
    <property type="match status" value="1"/>
</dbReference>
<gene>
    <name evidence="7" type="ORF">SAMN04488542_1682</name>
</gene>
<evidence type="ECO:0000259" key="6">
    <source>
        <dbReference type="Pfam" id="PF08281"/>
    </source>
</evidence>
<dbReference type="Gene3D" id="1.10.1740.10">
    <property type="match status" value="1"/>
</dbReference>
<dbReference type="AlphaFoldDB" id="A0A1G7VG70"/>
<organism evidence="7 8">
    <name type="scientific">Fontibacillus panacisegetis</name>
    <dbReference type="NCBI Taxonomy" id="670482"/>
    <lineage>
        <taxon>Bacteria</taxon>
        <taxon>Bacillati</taxon>
        <taxon>Bacillota</taxon>
        <taxon>Bacilli</taxon>
        <taxon>Bacillales</taxon>
        <taxon>Paenibacillaceae</taxon>
        <taxon>Fontibacillus</taxon>
    </lineage>
</organism>
<feature type="domain" description="RNA polymerase sigma-70 region 2" evidence="5">
    <location>
        <begin position="35"/>
        <end position="92"/>
    </location>
</feature>
<comment type="similarity">
    <text evidence="1">Belongs to the sigma-70 factor family. ECF subfamily.</text>
</comment>
<dbReference type="InterPro" id="IPR039425">
    <property type="entry name" value="RNA_pol_sigma-70-like"/>
</dbReference>
<dbReference type="STRING" id="670482.SAMN04488542_1682"/>
<dbReference type="InterPro" id="IPR014284">
    <property type="entry name" value="RNA_pol_sigma-70_dom"/>
</dbReference>
<keyword evidence="4" id="KW-0804">Transcription</keyword>
<name>A0A1G7VG70_9BACL</name>